<feature type="region of interest" description="Disordered" evidence="1">
    <location>
        <begin position="237"/>
        <end position="256"/>
    </location>
</feature>
<evidence type="ECO:0000313" key="2">
    <source>
        <dbReference type="EMBL" id="KZT18026.1"/>
    </source>
</evidence>
<feature type="compositionally biased region" description="Acidic residues" evidence="1">
    <location>
        <begin position="450"/>
        <end position="461"/>
    </location>
</feature>
<feature type="compositionally biased region" description="Basic and acidic residues" evidence="1">
    <location>
        <begin position="381"/>
        <end position="402"/>
    </location>
</feature>
<dbReference type="AlphaFoldDB" id="A0A165M8E8"/>
<feature type="compositionally biased region" description="Acidic residues" evidence="1">
    <location>
        <begin position="403"/>
        <end position="417"/>
    </location>
</feature>
<dbReference type="STRING" id="1314782.A0A165M8E8"/>
<feature type="region of interest" description="Disordered" evidence="1">
    <location>
        <begin position="133"/>
        <end position="203"/>
    </location>
</feature>
<gene>
    <name evidence="2" type="ORF">NEOLEDRAFT_1184647</name>
</gene>
<feature type="compositionally biased region" description="Polar residues" evidence="1">
    <location>
        <begin position="437"/>
        <end position="446"/>
    </location>
</feature>
<evidence type="ECO:0000256" key="1">
    <source>
        <dbReference type="SAM" id="MobiDB-lite"/>
    </source>
</evidence>
<protein>
    <submittedName>
        <fullName evidence="2">Uncharacterized protein</fullName>
    </submittedName>
</protein>
<dbReference type="OrthoDB" id="3323237at2759"/>
<dbReference type="Proteomes" id="UP000076761">
    <property type="component" value="Unassembled WGS sequence"/>
</dbReference>
<dbReference type="EMBL" id="KV425723">
    <property type="protein sequence ID" value="KZT18026.1"/>
    <property type="molecule type" value="Genomic_DNA"/>
</dbReference>
<feature type="region of interest" description="Disordered" evidence="1">
    <location>
        <begin position="380"/>
        <end position="497"/>
    </location>
</feature>
<evidence type="ECO:0000313" key="3">
    <source>
        <dbReference type="Proteomes" id="UP000076761"/>
    </source>
</evidence>
<organism evidence="2 3">
    <name type="scientific">Neolentinus lepideus HHB14362 ss-1</name>
    <dbReference type="NCBI Taxonomy" id="1314782"/>
    <lineage>
        <taxon>Eukaryota</taxon>
        <taxon>Fungi</taxon>
        <taxon>Dikarya</taxon>
        <taxon>Basidiomycota</taxon>
        <taxon>Agaricomycotina</taxon>
        <taxon>Agaricomycetes</taxon>
        <taxon>Gloeophyllales</taxon>
        <taxon>Gloeophyllaceae</taxon>
        <taxon>Neolentinus</taxon>
    </lineage>
</organism>
<name>A0A165M8E8_9AGAM</name>
<reference evidence="2 3" key="1">
    <citation type="journal article" date="2016" name="Mol. Biol. Evol.">
        <title>Comparative Genomics of Early-Diverging Mushroom-Forming Fungi Provides Insights into the Origins of Lignocellulose Decay Capabilities.</title>
        <authorList>
            <person name="Nagy L.G."/>
            <person name="Riley R."/>
            <person name="Tritt A."/>
            <person name="Adam C."/>
            <person name="Daum C."/>
            <person name="Floudas D."/>
            <person name="Sun H."/>
            <person name="Yadav J.S."/>
            <person name="Pangilinan J."/>
            <person name="Larsson K.H."/>
            <person name="Matsuura K."/>
            <person name="Barry K."/>
            <person name="Labutti K."/>
            <person name="Kuo R."/>
            <person name="Ohm R.A."/>
            <person name="Bhattacharya S.S."/>
            <person name="Shirouzu T."/>
            <person name="Yoshinaga Y."/>
            <person name="Martin F.M."/>
            <person name="Grigoriev I.V."/>
            <person name="Hibbett D.S."/>
        </authorList>
    </citation>
    <scope>NUCLEOTIDE SEQUENCE [LARGE SCALE GENOMIC DNA]</scope>
    <source>
        <strain evidence="2 3">HHB14362 ss-1</strain>
    </source>
</reference>
<proteinExistence type="predicted"/>
<accession>A0A165M8E8</accession>
<dbReference type="InParanoid" id="A0A165M8E8"/>
<sequence>MSSSSAASSPLLRATIQEVADTLARHDFEESSMLYALVGLVPVDGSAGMGIEVGPLNERLCDHCIAKGFSCYSHLDAMPATACYSCKLARKGCSLSAGIVSNAERLRVDAEHHSAPSGSRAHIPQMCIEIVDEGEDAPPSSPEVALRPLSGSPGSGLPAPDPDVTTTRPRSRQMAPAVDNAEVGPSKSTPEGEKRLCDGEEGMLPPKRVRFQVPGVGSRVFDANDPSQLLGVVASILTRPPPPPSSAPSASEDHSLQEQVTAMEVRQAHLEVHIGALEHNGQVFQAWVAAQQYENQAFRRALEAQATEFREMVAVLTCTIDQDRSSTARELRHGCLFQSTAYPTLHLAERYFLDHPSVCASPLEDYPLYGCTDEMEGCAEAGRDHEPTGRDGGEDFGEWRKEEEEESEGWGLNDDEREYVHSLARLGPTDSIRRPRSSSAESSDCGSYSEPEDAEREDSENECDRALVVDEEEGDDSSSSVDSSEEEANALIDKYAPHDVALSLL</sequence>
<keyword evidence="3" id="KW-1185">Reference proteome</keyword>